<protein>
    <recommendedName>
        <fullName evidence="6">Peptidyl-prolyl cis-trans isomerase</fullName>
        <ecNumber evidence="6">5.2.1.8</ecNumber>
    </recommendedName>
</protein>
<dbReference type="Pfam" id="PF00254">
    <property type="entry name" value="FKBP_C"/>
    <property type="match status" value="2"/>
</dbReference>
<dbReference type="EC" id="5.2.1.8" evidence="6"/>
<dbReference type="RefSeq" id="WP_012928917.1">
    <property type="nucleotide sequence ID" value="NC_013730.1"/>
</dbReference>
<dbReference type="HOGENOM" id="CLU_082125_0_0_10"/>
<evidence type="ECO:0000256" key="3">
    <source>
        <dbReference type="ARBA" id="ARBA00023110"/>
    </source>
</evidence>
<evidence type="ECO:0000313" key="8">
    <source>
        <dbReference type="EMBL" id="ADB40412.1"/>
    </source>
</evidence>
<comment type="catalytic activity">
    <reaction evidence="1 5 6">
        <text>[protein]-peptidylproline (omega=180) = [protein]-peptidylproline (omega=0)</text>
        <dbReference type="Rhea" id="RHEA:16237"/>
        <dbReference type="Rhea" id="RHEA-COMP:10747"/>
        <dbReference type="Rhea" id="RHEA-COMP:10748"/>
        <dbReference type="ChEBI" id="CHEBI:83833"/>
        <dbReference type="ChEBI" id="CHEBI:83834"/>
        <dbReference type="EC" id="5.2.1.8"/>
    </reaction>
</comment>
<dbReference type="Gene3D" id="3.10.50.40">
    <property type="match status" value="2"/>
</dbReference>
<dbReference type="PANTHER" id="PTHR43811">
    <property type="entry name" value="FKBP-TYPE PEPTIDYL-PROLYL CIS-TRANS ISOMERASE FKPA"/>
    <property type="match status" value="1"/>
</dbReference>
<dbReference type="eggNOG" id="COG0545">
    <property type="taxonomic scope" value="Bacteria"/>
</dbReference>
<feature type="domain" description="PPIase FKBP-type" evidence="7">
    <location>
        <begin position="221"/>
        <end position="311"/>
    </location>
</feature>
<comment type="similarity">
    <text evidence="2 6">Belongs to the FKBP-type PPIase family.</text>
</comment>
<dbReference type="InterPro" id="IPR001179">
    <property type="entry name" value="PPIase_FKBP_dom"/>
</dbReference>
<feature type="domain" description="PPIase FKBP-type" evidence="7">
    <location>
        <begin position="77"/>
        <end position="179"/>
    </location>
</feature>
<evidence type="ECO:0000256" key="6">
    <source>
        <dbReference type="RuleBase" id="RU003915"/>
    </source>
</evidence>
<keyword evidence="4 5" id="KW-0413">Isomerase</keyword>
<dbReference type="PANTHER" id="PTHR43811:SF19">
    <property type="entry name" value="39 KDA FK506-BINDING NUCLEAR PROTEIN"/>
    <property type="match status" value="1"/>
</dbReference>
<evidence type="ECO:0000256" key="2">
    <source>
        <dbReference type="ARBA" id="ARBA00006577"/>
    </source>
</evidence>
<proteinExistence type="inferred from homology"/>
<organism evidence="8 9">
    <name type="scientific">Spirosoma linguale (strain ATCC 33905 / DSM 74 / LMG 10896 / Claus 1)</name>
    <dbReference type="NCBI Taxonomy" id="504472"/>
    <lineage>
        <taxon>Bacteria</taxon>
        <taxon>Pseudomonadati</taxon>
        <taxon>Bacteroidota</taxon>
        <taxon>Cytophagia</taxon>
        <taxon>Cytophagales</taxon>
        <taxon>Cytophagaceae</taxon>
        <taxon>Spirosoma</taxon>
    </lineage>
</organism>
<dbReference type="GO" id="GO:0003755">
    <property type="term" value="F:peptidyl-prolyl cis-trans isomerase activity"/>
    <property type="evidence" value="ECO:0007669"/>
    <property type="project" value="UniProtKB-UniRule"/>
</dbReference>
<accession>D2QMJ9</accession>
<gene>
    <name evidence="8" type="ordered locus">Slin_4431</name>
</gene>
<dbReference type="PROSITE" id="PS51257">
    <property type="entry name" value="PROKAR_LIPOPROTEIN"/>
    <property type="match status" value="1"/>
</dbReference>
<evidence type="ECO:0000259" key="7">
    <source>
        <dbReference type="PROSITE" id="PS50059"/>
    </source>
</evidence>
<name>D2QMJ9_SPILD</name>
<dbReference type="STRING" id="504472.Slin_4431"/>
<evidence type="ECO:0000256" key="5">
    <source>
        <dbReference type="PROSITE-ProRule" id="PRU00277"/>
    </source>
</evidence>
<evidence type="ECO:0000256" key="4">
    <source>
        <dbReference type="ARBA" id="ARBA00023235"/>
    </source>
</evidence>
<dbReference type="EMBL" id="CP001769">
    <property type="protein sequence ID" value="ADB40412.1"/>
    <property type="molecule type" value="Genomic_DNA"/>
</dbReference>
<dbReference type="AlphaFoldDB" id="D2QMJ9"/>
<evidence type="ECO:0000313" key="9">
    <source>
        <dbReference type="Proteomes" id="UP000002028"/>
    </source>
</evidence>
<keyword evidence="3 5" id="KW-0697">Rotamase</keyword>
<dbReference type="PROSITE" id="PS50059">
    <property type="entry name" value="FKBP_PPIASE"/>
    <property type="match status" value="2"/>
</dbReference>
<keyword evidence="9" id="KW-1185">Reference proteome</keyword>
<dbReference type="InterPro" id="IPR046357">
    <property type="entry name" value="PPIase_dom_sf"/>
</dbReference>
<evidence type="ECO:0000256" key="1">
    <source>
        <dbReference type="ARBA" id="ARBA00000971"/>
    </source>
</evidence>
<dbReference type="SUPFAM" id="SSF54534">
    <property type="entry name" value="FKBP-like"/>
    <property type="match status" value="2"/>
</dbReference>
<dbReference type="Proteomes" id="UP000002028">
    <property type="component" value="Chromosome"/>
</dbReference>
<reference evidence="8 9" key="1">
    <citation type="journal article" date="2010" name="Stand. Genomic Sci.">
        <title>Complete genome sequence of Spirosoma linguale type strain (1).</title>
        <authorList>
            <person name="Lail K."/>
            <person name="Sikorski J."/>
            <person name="Saunders E."/>
            <person name="Lapidus A."/>
            <person name="Glavina Del Rio T."/>
            <person name="Copeland A."/>
            <person name="Tice H."/>
            <person name="Cheng J.-F."/>
            <person name="Lucas S."/>
            <person name="Nolan M."/>
            <person name="Bruce D."/>
            <person name="Goodwin L."/>
            <person name="Pitluck S."/>
            <person name="Ivanova N."/>
            <person name="Mavromatis K."/>
            <person name="Ovchinnikova G."/>
            <person name="Pati A."/>
            <person name="Chen A."/>
            <person name="Palaniappan K."/>
            <person name="Land M."/>
            <person name="Hauser L."/>
            <person name="Chang Y.-J."/>
            <person name="Jeffries C.D."/>
            <person name="Chain P."/>
            <person name="Brettin T."/>
            <person name="Detter J.C."/>
            <person name="Schuetze A."/>
            <person name="Rohde M."/>
            <person name="Tindall B.J."/>
            <person name="Goeker M."/>
            <person name="Bristow J."/>
            <person name="Eisen J.A."/>
            <person name="Markowitz V."/>
            <person name="Hugenholtz P."/>
            <person name="Kyrpides N.C."/>
            <person name="Klenk H.-P."/>
            <person name="Chen F."/>
        </authorList>
    </citation>
    <scope>NUCLEOTIDE SEQUENCE [LARGE SCALE GENOMIC DNA]</scope>
    <source>
        <strain evidence="9">ATCC 33905 / DSM 74 / LMG 10896 / Claus 1</strain>
    </source>
</reference>
<sequence length="311" mass="32869">MRTFHSVILGALLIGGLVSCQPQSIDSNADAATVFAANQTDINNYAISKGLSGTTSASGLYFQTTVPSSSTVVPTYGQEIEFNYKLYVLNGPSNTGVTNSTAVTDKVVDSAYVKTPAYIPFFSGSLKSGLEEGLKKMHEGESAIMIMPSLLAFGNVATSDNTIPANSPVRFDVTVRRARTEDQQIDDYIAANNLVVTEKTTTGLRFIKTKDNPTGATPTANQTITINFAGKLLRATTGFAGGTGTDTKTVGVLKYVPGFEEGLLKLKVGEKATVIFPSSLGYGATGAAQNQTYVIPPYSPLSFDLEVVSVK</sequence>
<dbReference type="KEGG" id="sli:Slin_4431"/>